<keyword evidence="3" id="KW-1185">Reference proteome</keyword>
<dbReference type="EMBL" id="FLRD01001748">
    <property type="protein sequence ID" value="SBT58067.1"/>
    <property type="molecule type" value="Genomic_DNA"/>
</dbReference>
<accession>A0A1A9APE3</accession>
<evidence type="ECO:0000313" key="2">
    <source>
        <dbReference type="EMBL" id="SBT58067.1"/>
    </source>
</evidence>
<keyword evidence="1" id="KW-1133">Transmembrane helix</keyword>
<evidence type="ECO:0000256" key="1">
    <source>
        <dbReference type="SAM" id="Phobius"/>
    </source>
</evidence>
<keyword evidence="1" id="KW-0472">Membrane</keyword>
<gene>
    <name evidence="2" type="ORF">POVWA1_085430</name>
</gene>
<proteinExistence type="predicted"/>
<evidence type="ECO:0000313" key="3">
    <source>
        <dbReference type="Proteomes" id="UP000078555"/>
    </source>
</evidence>
<sequence length="298" mass="35073">MEITIKYQYKHIESTDSVPNEIIDSVIPNETPNRPNIIKNYQKVNNFITICNSDKSYITNICLEIINYWLNNEVRTSPNEENKSQFNWYKQFMQNYDKIKTYEPKIYYIENKLFQKKKDLYELYDKYDNLLVILDPSNDSQCADLSSIVNKYNIIVEQYLKEDNSNLPEVLRNFRSKFEIRLSESISKCGVKILPFKSFVHKPVFRTDGTDYSQEITRGVGDFLAQPFGNLASSFTITLFGTSVGITAFIYRLRSKKNENITMLNNIDEDMHEFHADTSEEHEWDSQESTYNVTYLSK</sequence>
<reference evidence="3" key="1">
    <citation type="submission" date="2016-05" db="EMBL/GenBank/DDBJ databases">
        <authorList>
            <person name="Naeem Raeece"/>
        </authorList>
    </citation>
    <scope>NUCLEOTIDE SEQUENCE [LARGE SCALE GENOMIC DNA]</scope>
</reference>
<name>A0A1A9APE3_PLAOA</name>
<organism evidence="2 3">
    <name type="scientific">Plasmodium ovale wallikeri</name>
    <dbReference type="NCBI Taxonomy" id="864142"/>
    <lineage>
        <taxon>Eukaryota</taxon>
        <taxon>Sar</taxon>
        <taxon>Alveolata</taxon>
        <taxon>Apicomplexa</taxon>
        <taxon>Aconoidasida</taxon>
        <taxon>Haemosporida</taxon>
        <taxon>Plasmodiidae</taxon>
        <taxon>Plasmodium</taxon>
        <taxon>Plasmodium (Plasmodium)</taxon>
    </lineage>
</organism>
<dbReference type="AlphaFoldDB" id="A0A1A9APE3"/>
<protein>
    <submittedName>
        <fullName evidence="2">PIR Superfamily Protein</fullName>
    </submittedName>
</protein>
<feature type="transmembrane region" description="Helical" evidence="1">
    <location>
        <begin position="231"/>
        <end position="251"/>
    </location>
</feature>
<keyword evidence="1" id="KW-0812">Transmembrane</keyword>
<dbReference type="Proteomes" id="UP000078555">
    <property type="component" value="Unassembled WGS sequence"/>
</dbReference>